<dbReference type="Proteomes" id="UP000770015">
    <property type="component" value="Unassembled WGS sequence"/>
</dbReference>
<gene>
    <name evidence="9" type="ORF">F5X68DRAFT_137758</name>
</gene>
<dbReference type="InterPro" id="IPR004579">
    <property type="entry name" value="ERCC1/RAD10/SWI10"/>
</dbReference>
<comment type="caution">
    <text evidence="9">The sequence shown here is derived from an EMBL/GenBank/DDBJ whole genome shotgun (WGS) entry which is preliminary data.</text>
</comment>
<dbReference type="InterPro" id="IPR010994">
    <property type="entry name" value="RuvA_2-like"/>
</dbReference>
<dbReference type="Gene3D" id="3.40.50.10130">
    <property type="match status" value="1"/>
</dbReference>
<dbReference type="SUPFAM" id="SSF47781">
    <property type="entry name" value="RuvA domain 2-like"/>
    <property type="match status" value="1"/>
</dbReference>
<evidence type="ECO:0000313" key="10">
    <source>
        <dbReference type="Proteomes" id="UP000770015"/>
    </source>
</evidence>
<dbReference type="EMBL" id="JAGSXJ010000018">
    <property type="protein sequence ID" value="KAH6682372.1"/>
    <property type="molecule type" value="Genomic_DNA"/>
</dbReference>
<dbReference type="InterPro" id="IPR047260">
    <property type="entry name" value="ERCC1-like_central_dom"/>
</dbReference>
<feature type="domain" description="ERCC1-like central" evidence="8">
    <location>
        <begin position="333"/>
        <end position="446"/>
    </location>
</feature>
<evidence type="ECO:0000313" key="9">
    <source>
        <dbReference type="EMBL" id="KAH6682372.1"/>
    </source>
</evidence>
<dbReference type="GO" id="GO:0000110">
    <property type="term" value="C:nucleotide-excision repair factor 1 complex"/>
    <property type="evidence" value="ECO:0007669"/>
    <property type="project" value="TreeGrafter"/>
</dbReference>
<dbReference type="PANTHER" id="PTHR12749">
    <property type="entry name" value="EXCISION REPAIR CROSS-COMPLEMENTING 1 ERCC1"/>
    <property type="match status" value="1"/>
</dbReference>
<dbReference type="GO" id="GO:0003684">
    <property type="term" value="F:damaged DNA binding"/>
    <property type="evidence" value="ECO:0007669"/>
    <property type="project" value="InterPro"/>
</dbReference>
<feature type="compositionally biased region" description="Polar residues" evidence="7">
    <location>
        <begin position="538"/>
        <end position="548"/>
    </location>
</feature>
<dbReference type="FunFam" id="3.40.50.10130:FF:000001">
    <property type="entry name" value="DNA excision repair protein ERCC-1"/>
    <property type="match status" value="1"/>
</dbReference>
<reference evidence="9" key="1">
    <citation type="journal article" date="2021" name="Nat. Commun.">
        <title>Genetic determinants of endophytism in the Arabidopsis root mycobiome.</title>
        <authorList>
            <person name="Mesny F."/>
            <person name="Miyauchi S."/>
            <person name="Thiergart T."/>
            <person name="Pickel B."/>
            <person name="Atanasova L."/>
            <person name="Karlsson M."/>
            <person name="Huettel B."/>
            <person name="Barry K.W."/>
            <person name="Haridas S."/>
            <person name="Chen C."/>
            <person name="Bauer D."/>
            <person name="Andreopoulos W."/>
            <person name="Pangilinan J."/>
            <person name="LaButti K."/>
            <person name="Riley R."/>
            <person name="Lipzen A."/>
            <person name="Clum A."/>
            <person name="Drula E."/>
            <person name="Henrissat B."/>
            <person name="Kohler A."/>
            <person name="Grigoriev I.V."/>
            <person name="Martin F.M."/>
            <person name="Hacquard S."/>
        </authorList>
    </citation>
    <scope>NUCLEOTIDE SEQUENCE</scope>
    <source>
        <strain evidence="9">MPI-SDFR-AT-0117</strain>
    </source>
</reference>
<evidence type="ECO:0000259" key="8">
    <source>
        <dbReference type="Pfam" id="PF03834"/>
    </source>
</evidence>
<protein>
    <submittedName>
        <fullName evidence="9">Mating-type switching protein swi10</fullName>
    </submittedName>
</protein>
<name>A0A9P8V9C9_9PEZI</name>
<evidence type="ECO:0000256" key="7">
    <source>
        <dbReference type="SAM" id="MobiDB-lite"/>
    </source>
</evidence>
<keyword evidence="6" id="KW-0539">Nucleus</keyword>
<dbReference type="InterPro" id="IPR003903">
    <property type="entry name" value="UIM_dom"/>
</dbReference>
<dbReference type="GO" id="GO:0006302">
    <property type="term" value="P:double-strand break repair"/>
    <property type="evidence" value="ECO:0007669"/>
    <property type="project" value="UniProtKB-ARBA"/>
</dbReference>
<evidence type="ECO:0000256" key="2">
    <source>
        <dbReference type="ARBA" id="ARBA00008283"/>
    </source>
</evidence>
<dbReference type="PROSITE" id="PS50330">
    <property type="entry name" value="UIM"/>
    <property type="match status" value="1"/>
</dbReference>
<dbReference type="OrthoDB" id="10262814at2759"/>
<feature type="region of interest" description="Disordered" evidence="7">
    <location>
        <begin position="277"/>
        <end position="342"/>
    </location>
</feature>
<dbReference type="InterPro" id="IPR011335">
    <property type="entry name" value="Restrct_endonuc-II-like"/>
</dbReference>
<evidence type="ECO:0000256" key="3">
    <source>
        <dbReference type="ARBA" id="ARBA00022763"/>
    </source>
</evidence>
<accession>A0A9P8V9C9</accession>
<dbReference type="GO" id="GO:0006312">
    <property type="term" value="P:mitotic recombination"/>
    <property type="evidence" value="ECO:0007669"/>
    <property type="project" value="TreeGrafter"/>
</dbReference>
<feature type="compositionally biased region" description="Polar residues" evidence="7">
    <location>
        <begin position="326"/>
        <end position="335"/>
    </location>
</feature>
<sequence>MRRRAKTPVHTIGQLEGEAFTRDLFKGGKLTGGADLVAAQYQALLDPHDAESIHTNPHSEPPMSRAPSLDVTAYLKPQLSAGDLQFKSSSSLNAPEQAAVANSPAASDGTLVAFDEEAIYFKPLSFSPEPPSPLRALKHIQEQPHQRPESTFGGHANVGLQICTELLTRELAMAMFDKGGASSDSSALQILVMIEAYERLRDTVLDMQAQRGGLDGVETMFDTWLAALYSLHDVLSGESALAPPNEQVIASLPMETTMDDDFGADDDFLAALAATGTSNSAQASRPPVQQPQPPRVQQPTPQRLDKAPPSRTADGKPVQPKPQALPSRSSGSNIKVSPRQRGNPVLSSIRSFAWEYSDIPADYLLGQTTCALFLSLKYHRLHPEYIYQRIRNLQGKYNVRVLLTMVDIPNHEDPLRELAKTSLINNVTLILCWSAAEAARYLELYKSYEHANFSAIRGQQSSSYAEKLVDFVTVPRSVNKADAIALVSNFGTLKNAINADSGEINLIGGWGSTKVNKWVAAVEEPFRVQKAAKRKIDQVTSESGTPSRLDSAVPIGRVPLREMQSYATSSTSTPAEEAGPSREKQQPARPATAFQDDEEAMIAQAIEESQKTAEAEARQRSKAGESSSAVADELTDGVAAALAKLRERG</sequence>
<feature type="region of interest" description="Disordered" evidence="7">
    <location>
        <begin position="536"/>
        <end position="635"/>
    </location>
</feature>
<dbReference type="Pfam" id="PF03834">
    <property type="entry name" value="Rad10"/>
    <property type="match status" value="1"/>
</dbReference>
<keyword evidence="5" id="KW-0234">DNA repair</keyword>
<dbReference type="GO" id="GO:0070522">
    <property type="term" value="C:ERCC4-ERCC1 complex"/>
    <property type="evidence" value="ECO:0007669"/>
    <property type="project" value="TreeGrafter"/>
</dbReference>
<dbReference type="NCBIfam" id="TIGR00597">
    <property type="entry name" value="rad10"/>
    <property type="match status" value="1"/>
</dbReference>
<proteinExistence type="inferred from homology"/>
<keyword evidence="3" id="KW-0227">DNA damage</keyword>
<evidence type="ECO:0000256" key="6">
    <source>
        <dbReference type="ARBA" id="ARBA00023242"/>
    </source>
</evidence>
<dbReference type="AlphaFoldDB" id="A0A9P8V9C9"/>
<feature type="compositionally biased region" description="Low complexity" evidence="7">
    <location>
        <begin position="277"/>
        <end position="287"/>
    </location>
</feature>
<evidence type="ECO:0000256" key="4">
    <source>
        <dbReference type="ARBA" id="ARBA00023125"/>
    </source>
</evidence>
<comment type="similarity">
    <text evidence="2">Belongs to the ERCC1/RAD10/SWI10 family.</text>
</comment>
<organism evidence="9 10">
    <name type="scientific">Plectosphaerella plurivora</name>
    <dbReference type="NCBI Taxonomy" id="936078"/>
    <lineage>
        <taxon>Eukaryota</taxon>
        <taxon>Fungi</taxon>
        <taxon>Dikarya</taxon>
        <taxon>Ascomycota</taxon>
        <taxon>Pezizomycotina</taxon>
        <taxon>Sordariomycetes</taxon>
        <taxon>Hypocreomycetidae</taxon>
        <taxon>Glomerellales</taxon>
        <taxon>Plectosphaerellaceae</taxon>
        <taxon>Plectosphaerella</taxon>
    </lineage>
</organism>
<evidence type="ECO:0000256" key="5">
    <source>
        <dbReference type="ARBA" id="ARBA00023204"/>
    </source>
</evidence>
<keyword evidence="10" id="KW-1185">Reference proteome</keyword>
<dbReference type="GO" id="GO:0003697">
    <property type="term" value="F:single-stranded DNA binding"/>
    <property type="evidence" value="ECO:0007669"/>
    <property type="project" value="TreeGrafter"/>
</dbReference>
<dbReference type="SUPFAM" id="SSF52980">
    <property type="entry name" value="Restriction endonuclease-like"/>
    <property type="match status" value="1"/>
</dbReference>
<keyword evidence="4" id="KW-0238">DNA-binding</keyword>
<feature type="compositionally biased region" description="Polar residues" evidence="7">
    <location>
        <begin position="565"/>
        <end position="574"/>
    </location>
</feature>
<dbReference type="Gene3D" id="1.10.150.20">
    <property type="entry name" value="5' to 3' exonuclease, C-terminal subdomain"/>
    <property type="match status" value="1"/>
</dbReference>
<evidence type="ECO:0000256" key="1">
    <source>
        <dbReference type="ARBA" id="ARBA00004123"/>
    </source>
</evidence>
<comment type="subcellular location">
    <subcellularLocation>
        <location evidence="1">Nucleus</location>
    </subcellularLocation>
</comment>
<dbReference type="CDD" id="cd22325">
    <property type="entry name" value="ERCC1_C-like"/>
    <property type="match status" value="1"/>
</dbReference>
<dbReference type="GO" id="GO:0070914">
    <property type="term" value="P:UV-damage excision repair"/>
    <property type="evidence" value="ECO:0007669"/>
    <property type="project" value="TreeGrafter"/>
</dbReference>
<dbReference type="PANTHER" id="PTHR12749:SF0">
    <property type="entry name" value="DNA EXCISION REPAIR PROTEIN ERCC-1"/>
    <property type="match status" value="1"/>
</dbReference>
<feature type="compositionally biased region" description="Basic and acidic residues" evidence="7">
    <location>
        <begin position="608"/>
        <end position="623"/>
    </location>
</feature>